<evidence type="ECO:0000313" key="2">
    <source>
        <dbReference type="EMBL" id="MBL1100662.1"/>
    </source>
</evidence>
<protein>
    <submittedName>
        <fullName evidence="2">Uncharacterized protein</fullName>
    </submittedName>
</protein>
<dbReference type="EMBL" id="JAERRF010000021">
    <property type="protein sequence ID" value="MBL1100662.1"/>
    <property type="molecule type" value="Genomic_DNA"/>
</dbReference>
<dbReference type="Proteomes" id="UP000634229">
    <property type="component" value="Unassembled WGS sequence"/>
</dbReference>
<keyword evidence="1" id="KW-1133">Transmembrane helix</keyword>
<feature type="transmembrane region" description="Helical" evidence="1">
    <location>
        <begin position="20"/>
        <end position="41"/>
    </location>
</feature>
<dbReference type="RefSeq" id="WP_201879391.1">
    <property type="nucleotide sequence ID" value="NZ_JAERRF010000021.1"/>
</dbReference>
<accession>A0ABS1NKN2</accession>
<keyword evidence="1" id="KW-0812">Transmembrane</keyword>
<comment type="caution">
    <text evidence="2">The sequence shown here is derived from an EMBL/GenBank/DDBJ whole genome shotgun (WGS) entry which is preliminary data.</text>
</comment>
<gene>
    <name evidence="2" type="ORF">JK363_29180</name>
</gene>
<organism evidence="2 3">
    <name type="scientific">Streptomyces coffeae</name>
    <dbReference type="NCBI Taxonomy" id="621382"/>
    <lineage>
        <taxon>Bacteria</taxon>
        <taxon>Bacillati</taxon>
        <taxon>Actinomycetota</taxon>
        <taxon>Actinomycetes</taxon>
        <taxon>Kitasatosporales</taxon>
        <taxon>Streptomycetaceae</taxon>
        <taxon>Streptomyces</taxon>
    </lineage>
</organism>
<keyword evidence="3" id="KW-1185">Reference proteome</keyword>
<evidence type="ECO:0000256" key="1">
    <source>
        <dbReference type="SAM" id="Phobius"/>
    </source>
</evidence>
<reference evidence="2 3" key="1">
    <citation type="submission" date="2021-01" db="EMBL/GenBank/DDBJ databases">
        <title>WGS of actinomycetes isolated from Thailand.</title>
        <authorList>
            <person name="Thawai C."/>
        </authorList>
    </citation>
    <scope>NUCLEOTIDE SEQUENCE [LARGE SCALE GENOMIC DNA]</scope>
    <source>
        <strain evidence="2 3">CA1R205</strain>
    </source>
</reference>
<evidence type="ECO:0000313" key="3">
    <source>
        <dbReference type="Proteomes" id="UP000634229"/>
    </source>
</evidence>
<sequence>MTDVPARPTAAFYATRRTRALWVLGVVFSAGLLGPPLFLAAARKGVVRPAVPAVYAAIVYPVALGRTWLPNPGNWIPWVLAAAVLTAAAHAALLEAGERRG</sequence>
<proteinExistence type="predicted"/>
<name>A0ABS1NKN2_9ACTN</name>
<keyword evidence="1" id="KW-0472">Membrane</keyword>
<feature type="transmembrane region" description="Helical" evidence="1">
    <location>
        <begin position="75"/>
        <end position="94"/>
    </location>
</feature>